<keyword evidence="2" id="KW-0808">Transferase</keyword>
<dbReference type="EMBL" id="DRIG01000092">
    <property type="protein sequence ID" value="HEC79234.1"/>
    <property type="molecule type" value="Genomic_DNA"/>
</dbReference>
<evidence type="ECO:0000313" key="2">
    <source>
        <dbReference type="EMBL" id="HEC79234.1"/>
    </source>
</evidence>
<dbReference type="AlphaFoldDB" id="A0A9C9ENI7"/>
<dbReference type="PANTHER" id="PTHR42883">
    <property type="entry name" value="GLUCOSE-1-PHOSPHATE THYMIDYLTRANSFERASE"/>
    <property type="match status" value="1"/>
</dbReference>
<gene>
    <name evidence="2" type="ORF">ENI34_08880</name>
</gene>
<accession>A0A9C9ENI7</accession>
<organism evidence="2 3">
    <name type="scientific">candidate division WOR-3 bacterium</name>
    <dbReference type="NCBI Taxonomy" id="2052148"/>
    <lineage>
        <taxon>Bacteria</taxon>
        <taxon>Bacteria division WOR-3</taxon>
    </lineage>
</organism>
<dbReference type="SUPFAM" id="SSF53448">
    <property type="entry name" value="Nucleotide-diphospho-sugar transferases"/>
    <property type="match status" value="1"/>
</dbReference>
<dbReference type="Pfam" id="PF00483">
    <property type="entry name" value="NTP_transferase"/>
    <property type="match status" value="1"/>
</dbReference>
<reference evidence="2" key="1">
    <citation type="journal article" date="2020" name="mSystems">
        <title>Genome- and Community-Level Interaction Insights into Carbon Utilization and Element Cycling Functions of Hydrothermarchaeota in Hydrothermal Sediment.</title>
        <authorList>
            <person name="Zhou Z."/>
            <person name="Liu Y."/>
            <person name="Xu W."/>
            <person name="Pan J."/>
            <person name="Luo Z.H."/>
            <person name="Li M."/>
        </authorList>
    </citation>
    <scope>NUCLEOTIDE SEQUENCE</scope>
    <source>
        <strain evidence="2">HyVt-388</strain>
    </source>
</reference>
<protein>
    <submittedName>
        <fullName evidence="2">Nucleotidyl transferase</fullName>
    </submittedName>
</protein>
<comment type="caution">
    <text evidence="2">The sequence shown here is derived from an EMBL/GenBank/DDBJ whole genome shotgun (WGS) entry which is preliminary data.</text>
</comment>
<proteinExistence type="predicted"/>
<dbReference type="GO" id="GO:0016740">
    <property type="term" value="F:transferase activity"/>
    <property type="evidence" value="ECO:0007669"/>
    <property type="project" value="UniProtKB-KW"/>
</dbReference>
<dbReference type="InterPro" id="IPR029044">
    <property type="entry name" value="Nucleotide-diphossugar_trans"/>
</dbReference>
<sequence length="322" mass="35833">MNLIIPVAGEGTRLRPHTHTIPKSLLYVAGKPILGHILDNFRNLSIEKLVIVLGAKGEAIMDFCRTYPFDFKFVHQKKRLGLGHAIHLGARGLKGPTLILLGDTIIEYDFKALAESNENFLAVKEVPDPRRFGIVSVRKNRVIKLVEKPKNPESNLAIVGLYYFRQIEKVYKALTRIIKKGTRTKGEYQLTDALQYLLDAGEEFKILKIKKWYDCGTPLSLIQTNQHLLSKLHHYKKRKGLIVISPVYIDDSAKITNSIIGPHVSVGKNAVISDSIIKNSIINSMATVQNALLSGSIIGENAVVKGGYKKLNVSSSSVIEFP</sequence>
<dbReference type="Gene3D" id="2.160.10.10">
    <property type="entry name" value="Hexapeptide repeat proteins"/>
    <property type="match status" value="1"/>
</dbReference>
<dbReference type="InterPro" id="IPR005835">
    <property type="entry name" value="NTP_transferase_dom"/>
</dbReference>
<feature type="domain" description="Nucleotidyl transferase" evidence="1">
    <location>
        <begin position="4"/>
        <end position="230"/>
    </location>
</feature>
<name>A0A9C9ENI7_UNCW3</name>
<dbReference type="PANTHER" id="PTHR42883:SF2">
    <property type="entry name" value="THYMIDYLYLTRANSFERASE"/>
    <property type="match status" value="1"/>
</dbReference>
<evidence type="ECO:0000313" key="3">
    <source>
        <dbReference type="Proteomes" id="UP000885826"/>
    </source>
</evidence>
<dbReference type="Proteomes" id="UP000885826">
    <property type="component" value="Unassembled WGS sequence"/>
</dbReference>
<evidence type="ECO:0000259" key="1">
    <source>
        <dbReference type="Pfam" id="PF00483"/>
    </source>
</evidence>
<dbReference type="Gene3D" id="3.90.550.10">
    <property type="entry name" value="Spore Coat Polysaccharide Biosynthesis Protein SpsA, Chain A"/>
    <property type="match status" value="1"/>
</dbReference>